<protein>
    <submittedName>
        <fullName evidence="1">Uncharacterized protein</fullName>
    </submittedName>
</protein>
<organism evidence="1 2">
    <name type="scientific">Brevibacillus brevis</name>
    <name type="common">Bacillus brevis</name>
    <dbReference type="NCBI Taxonomy" id="1393"/>
    <lineage>
        <taxon>Bacteria</taxon>
        <taxon>Bacillati</taxon>
        <taxon>Bacillota</taxon>
        <taxon>Bacilli</taxon>
        <taxon>Bacillales</taxon>
        <taxon>Paenibacillaceae</taxon>
        <taxon>Brevibacillus</taxon>
    </lineage>
</organism>
<evidence type="ECO:0000313" key="2">
    <source>
        <dbReference type="Proteomes" id="UP001256827"/>
    </source>
</evidence>
<dbReference type="Proteomes" id="UP001256827">
    <property type="component" value="Plasmid pBbsI"/>
</dbReference>
<reference evidence="1 2" key="1">
    <citation type="submission" date="2023-09" db="EMBL/GenBank/DDBJ databases">
        <title>Complete Genome and Methylome dissection of Bacillus brevis NEB573 original source of BbsI restriction endonuclease.</title>
        <authorList>
            <person name="Fomenkov A."/>
            <person name="Roberts R.D."/>
        </authorList>
    </citation>
    <scope>NUCLEOTIDE SEQUENCE [LARGE SCALE GENOMIC DNA]</scope>
    <source>
        <strain evidence="1 2">NEB573</strain>
        <plasmid evidence="1 2">pBbsI</plasmid>
    </source>
</reference>
<geneLocation type="plasmid" evidence="1 2">
    <name>pBbsI</name>
</geneLocation>
<evidence type="ECO:0000313" key="1">
    <source>
        <dbReference type="EMBL" id="WNC17940.1"/>
    </source>
</evidence>
<keyword evidence="2" id="KW-1185">Reference proteome</keyword>
<dbReference type="RefSeq" id="WP_310774734.1">
    <property type="nucleotide sequence ID" value="NZ_CP134052.1"/>
</dbReference>
<accession>A0ABY9TCV2</accession>
<keyword evidence="1" id="KW-0614">Plasmid</keyword>
<name>A0ABY9TCV2_BREBE</name>
<proteinExistence type="predicted"/>
<gene>
    <name evidence="1" type="ORF">RGB73_30255</name>
</gene>
<dbReference type="EMBL" id="CP134052">
    <property type="protein sequence ID" value="WNC17940.1"/>
    <property type="molecule type" value="Genomic_DNA"/>
</dbReference>
<sequence>MSKFKNELKCYIEERWCCQITSIQFNEEDSHAEYFTVEMVSFDGQATIDTYKVTKGDGDMIEEGRVYSQSLRSEDWYYEGSLSSDL</sequence>